<accession>A0AA36AY59</accession>
<protein>
    <recommendedName>
        <fullName evidence="4">Methyltransferase-like protein 9</fullName>
    </recommendedName>
</protein>
<feature type="region of interest" description="Disordered" evidence="1">
    <location>
        <begin position="24"/>
        <end position="57"/>
    </location>
</feature>
<dbReference type="CDD" id="cd02440">
    <property type="entry name" value="AdoMet_MTases"/>
    <property type="match status" value="1"/>
</dbReference>
<evidence type="ECO:0000313" key="2">
    <source>
        <dbReference type="EMBL" id="CAI9724179.1"/>
    </source>
</evidence>
<proteinExistence type="predicted"/>
<dbReference type="PANTHER" id="PTHR12890">
    <property type="entry name" value="DREV PROTEIN"/>
    <property type="match status" value="1"/>
</dbReference>
<evidence type="ECO:0000313" key="3">
    <source>
        <dbReference type="Proteomes" id="UP001162480"/>
    </source>
</evidence>
<evidence type="ECO:0000256" key="1">
    <source>
        <dbReference type="SAM" id="MobiDB-lite"/>
    </source>
</evidence>
<dbReference type="PANTHER" id="PTHR12890:SF0">
    <property type="entry name" value="PROTEIN-L-HISTIDINE N-PROS-METHYLTRANSFERASE"/>
    <property type="match status" value="1"/>
</dbReference>
<name>A0AA36AY59_OCTVU</name>
<reference evidence="2" key="1">
    <citation type="submission" date="2023-08" db="EMBL/GenBank/DDBJ databases">
        <authorList>
            <person name="Alioto T."/>
            <person name="Alioto T."/>
            <person name="Gomez Garrido J."/>
        </authorList>
    </citation>
    <scope>NUCLEOTIDE SEQUENCE</scope>
</reference>
<dbReference type="GO" id="GO:0106370">
    <property type="term" value="F:protein-L-histidine N-pros-methyltransferase activity"/>
    <property type="evidence" value="ECO:0007669"/>
    <property type="project" value="InterPro"/>
</dbReference>
<dbReference type="Gene3D" id="3.40.50.150">
    <property type="entry name" value="Vaccinia Virus protein VP39"/>
    <property type="match status" value="1"/>
</dbReference>
<dbReference type="Pfam" id="PF05219">
    <property type="entry name" value="DREV"/>
    <property type="match status" value="1"/>
</dbReference>
<dbReference type="InterPro" id="IPR029063">
    <property type="entry name" value="SAM-dependent_MTases_sf"/>
</dbReference>
<organism evidence="2 3">
    <name type="scientific">Octopus vulgaris</name>
    <name type="common">Common octopus</name>
    <dbReference type="NCBI Taxonomy" id="6645"/>
    <lineage>
        <taxon>Eukaryota</taxon>
        <taxon>Metazoa</taxon>
        <taxon>Spiralia</taxon>
        <taxon>Lophotrochozoa</taxon>
        <taxon>Mollusca</taxon>
        <taxon>Cephalopoda</taxon>
        <taxon>Coleoidea</taxon>
        <taxon>Octopodiformes</taxon>
        <taxon>Octopoda</taxon>
        <taxon>Incirrata</taxon>
        <taxon>Octopodidae</taxon>
        <taxon>Octopus</taxon>
    </lineage>
</organism>
<dbReference type="AlphaFoldDB" id="A0AA36AY59"/>
<dbReference type="SUPFAM" id="SSF53335">
    <property type="entry name" value="S-adenosyl-L-methionine-dependent methyltransferases"/>
    <property type="match status" value="1"/>
</dbReference>
<sequence>MDKENASHFVIEDTKQVLLEKTPDKISMEVTSEEHVENSEIRESESSVTGKGPSIENASLRNRSNANTLKDNMSLMRYSARSSLAGAILLRMKHDEMHRNSNHSYWYKVNLKRIPEHMHKKFYCLHQDEETKEFLEGCYEKADWIFTQIFYSLFRSVLSWFMTNTSINAYLNRGSMFVYSQAHFMKLLGLKETTVFENLIDLGAGDGMVTKKMASYFKNVYVTEVSNQMKIRLKEKGFINLALDRWANGDIIYDVVTCLNLLDRCNEPLTILKQIKGVLRPGSGILIIALVFPFSPYVEENSVDHTSAEKLDIKGSGFEEQLVSFVDNVLEPLGYELITFSRAPYISEGDISTSFYVIDDAIFILKLTDNTTEYCNNDK</sequence>
<keyword evidence="3" id="KW-1185">Reference proteome</keyword>
<dbReference type="EMBL" id="OX597819">
    <property type="protein sequence ID" value="CAI9724179.1"/>
    <property type="molecule type" value="Genomic_DNA"/>
</dbReference>
<gene>
    <name evidence="2" type="ORF">OCTVUL_1B019204</name>
</gene>
<dbReference type="InterPro" id="IPR007884">
    <property type="entry name" value="METL9"/>
</dbReference>
<feature type="compositionally biased region" description="Basic and acidic residues" evidence="1">
    <location>
        <begin position="24"/>
        <end position="45"/>
    </location>
</feature>
<evidence type="ECO:0008006" key="4">
    <source>
        <dbReference type="Google" id="ProtNLM"/>
    </source>
</evidence>
<dbReference type="Proteomes" id="UP001162480">
    <property type="component" value="Chromosome 6"/>
</dbReference>